<dbReference type="FunFam" id="1.20.1250.20:FF:000013">
    <property type="entry name" value="MFS general substrate transporter"/>
    <property type="match status" value="1"/>
</dbReference>
<dbReference type="Gene3D" id="1.20.1250.20">
    <property type="entry name" value="MFS general substrate transporter like domains"/>
    <property type="match status" value="2"/>
</dbReference>
<dbReference type="OrthoDB" id="2985014at2759"/>
<dbReference type="FunFam" id="1.20.1250.20:FF:000018">
    <property type="entry name" value="MFS transporter permease"/>
    <property type="match status" value="1"/>
</dbReference>
<dbReference type="PANTHER" id="PTHR43791">
    <property type="entry name" value="PERMEASE-RELATED"/>
    <property type="match status" value="1"/>
</dbReference>
<evidence type="ECO:0000313" key="10">
    <source>
        <dbReference type="Proteomes" id="UP000311382"/>
    </source>
</evidence>
<gene>
    <name evidence="9" type="ORF">DMC30DRAFT_354792</name>
</gene>
<feature type="transmembrane region" description="Helical" evidence="7">
    <location>
        <begin position="187"/>
        <end position="208"/>
    </location>
</feature>
<keyword evidence="2" id="KW-0813">Transport</keyword>
<feature type="transmembrane region" description="Helical" evidence="7">
    <location>
        <begin position="326"/>
        <end position="346"/>
    </location>
</feature>
<dbReference type="PANTHER" id="PTHR43791:SF24">
    <property type="entry name" value="NICOTINIC ACID PLASMA MEMBRANE TRANSPORTER"/>
    <property type="match status" value="1"/>
</dbReference>
<feature type="transmembrane region" description="Helical" evidence="7">
    <location>
        <begin position="445"/>
        <end position="468"/>
    </location>
</feature>
<evidence type="ECO:0000256" key="4">
    <source>
        <dbReference type="ARBA" id="ARBA00022989"/>
    </source>
</evidence>
<dbReference type="InterPro" id="IPR020846">
    <property type="entry name" value="MFS_dom"/>
</dbReference>
<dbReference type="EMBL" id="SOZI01000118">
    <property type="protein sequence ID" value="TNY18875.1"/>
    <property type="molecule type" value="Genomic_DNA"/>
</dbReference>
<dbReference type="SUPFAM" id="SSF103473">
    <property type="entry name" value="MFS general substrate transporter"/>
    <property type="match status" value="1"/>
</dbReference>
<dbReference type="InterPro" id="IPR011701">
    <property type="entry name" value="MFS"/>
</dbReference>
<proteinExistence type="predicted"/>
<feature type="domain" description="Major facilitator superfamily (MFS) profile" evidence="8">
    <location>
        <begin position="60"/>
        <end position="471"/>
    </location>
</feature>
<evidence type="ECO:0000256" key="5">
    <source>
        <dbReference type="ARBA" id="ARBA00023136"/>
    </source>
</evidence>
<dbReference type="Proteomes" id="UP000311382">
    <property type="component" value="Unassembled WGS sequence"/>
</dbReference>
<dbReference type="STRING" id="5288.A0A5C5FQG4"/>
<dbReference type="GO" id="GO:0016020">
    <property type="term" value="C:membrane"/>
    <property type="evidence" value="ECO:0007669"/>
    <property type="project" value="UniProtKB-SubCell"/>
</dbReference>
<feature type="transmembrane region" description="Helical" evidence="7">
    <location>
        <begin position="220"/>
        <end position="241"/>
    </location>
</feature>
<feature type="transmembrane region" description="Helical" evidence="7">
    <location>
        <begin position="352"/>
        <end position="374"/>
    </location>
</feature>
<evidence type="ECO:0000256" key="1">
    <source>
        <dbReference type="ARBA" id="ARBA00004141"/>
    </source>
</evidence>
<feature type="transmembrane region" description="Helical" evidence="7">
    <location>
        <begin position="127"/>
        <end position="145"/>
    </location>
</feature>
<feature type="transmembrane region" description="Helical" evidence="7">
    <location>
        <begin position="94"/>
        <end position="115"/>
    </location>
</feature>
<comment type="subcellular location">
    <subcellularLocation>
        <location evidence="1">Membrane</location>
        <topology evidence="1">Multi-pass membrane protein</topology>
    </subcellularLocation>
</comment>
<feature type="transmembrane region" description="Helical" evidence="7">
    <location>
        <begin position="152"/>
        <end position="175"/>
    </location>
</feature>
<feature type="transmembrane region" description="Helical" evidence="7">
    <location>
        <begin position="288"/>
        <end position="314"/>
    </location>
</feature>
<evidence type="ECO:0000313" key="9">
    <source>
        <dbReference type="EMBL" id="TNY18875.1"/>
    </source>
</evidence>
<dbReference type="Pfam" id="PF07690">
    <property type="entry name" value="MFS_1"/>
    <property type="match status" value="1"/>
</dbReference>
<evidence type="ECO:0000256" key="6">
    <source>
        <dbReference type="SAM" id="MobiDB-lite"/>
    </source>
</evidence>
<evidence type="ECO:0000256" key="2">
    <source>
        <dbReference type="ARBA" id="ARBA00022448"/>
    </source>
</evidence>
<keyword evidence="10" id="KW-1185">Reference proteome</keyword>
<comment type="caution">
    <text evidence="9">The sequence shown here is derived from an EMBL/GenBank/DDBJ whole genome shotgun (WGS) entry which is preliminary data.</text>
</comment>
<organism evidence="9 10">
    <name type="scientific">Rhodotorula diobovata</name>
    <dbReference type="NCBI Taxonomy" id="5288"/>
    <lineage>
        <taxon>Eukaryota</taxon>
        <taxon>Fungi</taxon>
        <taxon>Dikarya</taxon>
        <taxon>Basidiomycota</taxon>
        <taxon>Pucciniomycotina</taxon>
        <taxon>Microbotryomycetes</taxon>
        <taxon>Sporidiobolales</taxon>
        <taxon>Sporidiobolaceae</taxon>
        <taxon>Rhodotorula</taxon>
    </lineage>
</organism>
<dbReference type="GO" id="GO:0022857">
    <property type="term" value="F:transmembrane transporter activity"/>
    <property type="evidence" value="ECO:0007669"/>
    <property type="project" value="InterPro"/>
</dbReference>
<feature type="transmembrane region" description="Helical" evidence="7">
    <location>
        <begin position="56"/>
        <end position="73"/>
    </location>
</feature>
<feature type="transmembrane region" description="Helical" evidence="7">
    <location>
        <begin position="381"/>
        <end position="402"/>
    </location>
</feature>
<keyword evidence="3 7" id="KW-0812">Transmembrane</keyword>
<keyword evidence="4 7" id="KW-1133">Transmembrane helix</keyword>
<feature type="compositionally biased region" description="Basic and acidic residues" evidence="6">
    <location>
        <begin position="1"/>
        <end position="11"/>
    </location>
</feature>
<feature type="region of interest" description="Disordered" evidence="6">
    <location>
        <begin position="1"/>
        <end position="26"/>
    </location>
</feature>
<keyword evidence="5 7" id="KW-0472">Membrane</keyword>
<evidence type="ECO:0000256" key="7">
    <source>
        <dbReference type="SAM" id="Phobius"/>
    </source>
</evidence>
<sequence>MAKTHDTEKSPEITFGAGDEPGVGYTQASIDETSTDEELLAYTIDPVEERRLLRRLDSFIAPMVSILYLISFLDRSNIGSASTGGMLEDLNSPLNGLSVATSVFYATYVTFEPFWTTIVKVVRPQRLLPVVTIVWGGVVLANGFIQNYGSLIGLRLGLGLLESALTPCLFLYLTFCYLRNELALRTSYLFVSAAIAGVVGGLIAAGFLKMDGVAGLEGWRWLYIIEGAITIAIGIISYFFIANSPQTAWYLSPRQRLLTRVRTVQSRQYNGEDVFSWVEVRKAFTEPLILVSGLMQLGFDVTLYGASTFFVVIVRGFGYSTINSQLLTAPIYAWAAIVYMCCAYIADRTNNIRFWLILSTALVTCVGYIILLAVKESTGAKLFACFLVATGVYTSVGLNVSWNSANIAGVRKRSTGIGVQQTIGNCGGIIAGQIYRKVDSPLYRLGHAVSLSSMAWGIGWMLVYLFIVKRRNAAKLAMTEEEKEQQDRDGVTGDRHWSFKYVF</sequence>
<dbReference type="InterPro" id="IPR036259">
    <property type="entry name" value="MFS_trans_sf"/>
</dbReference>
<reference evidence="9 10" key="1">
    <citation type="submission" date="2019-03" db="EMBL/GenBank/DDBJ databases">
        <title>Rhodosporidium diobovatum UCD-FST 08-225 genome sequencing, assembly, and annotation.</title>
        <authorList>
            <person name="Fakankun I.U."/>
            <person name="Fristensky B."/>
            <person name="Levin D.B."/>
        </authorList>
    </citation>
    <scope>NUCLEOTIDE SEQUENCE [LARGE SCALE GENOMIC DNA]</scope>
    <source>
        <strain evidence="9 10">UCD-FST 08-225</strain>
    </source>
</reference>
<evidence type="ECO:0000256" key="3">
    <source>
        <dbReference type="ARBA" id="ARBA00022692"/>
    </source>
</evidence>
<evidence type="ECO:0000259" key="8">
    <source>
        <dbReference type="PROSITE" id="PS50850"/>
    </source>
</evidence>
<dbReference type="PROSITE" id="PS50850">
    <property type="entry name" value="MFS"/>
    <property type="match status" value="1"/>
</dbReference>
<name>A0A5C5FQG4_9BASI</name>
<accession>A0A5C5FQG4</accession>
<protein>
    <submittedName>
        <fullName evidence="9">MFS general substrate transporter</fullName>
    </submittedName>
</protein>
<dbReference type="AlphaFoldDB" id="A0A5C5FQG4"/>